<accession>A0A7J5D975</accession>
<keyword evidence="3" id="KW-1185">Reference proteome</keyword>
<evidence type="ECO:0000313" key="3">
    <source>
        <dbReference type="Proteomes" id="UP000442990"/>
    </source>
</evidence>
<reference evidence="2 3" key="1">
    <citation type="submission" date="2019-09" db="EMBL/GenBank/DDBJ databases">
        <title>Isolation and identification of active actinomycetes.</title>
        <authorList>
            <person name="Yu Z."/>
            <person name="Han C."/>
            <person name="Yu B."/>
        </authorList>
    </citation>
    <scope>NUCLEOTIDE SEQUENCE [LARGE SCALE GENOMIC DNA]</scope>
    <source>
        <strain evidence="2 3">NEAU-H2</strain>
    </source>
</reference>
<keyword evidence="1" id="KW-0472">Membrane</keyword>
<feature type="transmembrane region" description="Helical" evidence="1">
    <location>
        <begin position="45"/>
        <end position="67"/>
    </location>
</feature>
<dbReference type="AlphaFoldDB" id="A0A7J5D975"/>
<keyword evidence="1" id="KW-0812">Transmembrane</keyword>
<name>A0A7J5D975_9ACTN</name>
<dbReference type="EMBL" id="WBKG01000029">
    <property type="protein sequence ID" value="KAB1983411.1"/>
    <property type="molecule type" value="Genomic_DNA"/>
</dbReference>
<proteinExistence type="predicted"/>
<dbReference type="RefSeq" id="WP_151472456.1">
    <property type="nucleotide sequence ID" value="NZ_WBKG01000029.1"/>
</dbReference>
<evidence type="ECO:0000256" key="1">
    <source>
        <dbReference type="SAM" id="Phobius"/>
    </source>
</evidence>
<dbReference type="Proteomes" id="UP000442990">
    <property type="component" value="Unassembled WGS sequence"/>
</dbReference>
<comment type="caution">
    <text evidence="2">The sequence shown here is derived from an EMBL/GenBank/DDBJ whole genome shotgun (WGS) entry which is preliminary data.</text>
</comment>
<evidence type="ECO:0000313" key="2">
    <source>
        <dbReference type="EMBL" id="KAB1983411.1"/>
    </source>
</evidence>
<protein>
    <submittedName>
        <fullName evidence="2">Uncharacterized protein</fullName>
    </submittedName>
</protein>
<feature type="transmembrane region" description="Helical" evidence="1">
    <location>
        <begin position="12"/>
        <end position="33"/>
    </location>
</feature>
<gene>
    <name evidence="2" type="ORF">F8144_29080</name>
</gene>
<keyword evidence="1" id="KW-1133">Transmembrane helix</keyword>
<sequence>MSTQSASERIDGSVLVLVTGLIADASATALFLISSDTRAWLKTNYFLVSLTTLALFAAAVGLLNVIISQREKISHLHQQLEQVDSQCANPTAHDAEMFKAVNDHASPQKNFIVWLREGFLVTRASVAGFRDLENVITFFEREPRGFDDEDLNAKYRRFVESGRGLVDKITDHMWYEGEGLTRLEIPREWERTQPERLEEAMREIGEAHDLLMASYDAFFVAAQQKGLFSAIGSPSSS</sequence>
<organism evidence="2 3">
    <name type="scientific">Streptomyces triticiradicis</name>
    <dbReference type="NCBI Taxonomy" id="2651189"/>
    <lineage>
        <taxon>Bacteria</taxon>
        <taxon>Bacillati</taxon>
        <taxon>Actinomycetota</taxon>
        <taxon>Actinomycetes</taxon>
        <taxon>Kitasatosporales</taxon>
        <taxon>Streptomycetaceae</taxon>
        <taxon>Streptomyces</taxon>
    </lineage>
</organism>